<organism evidence="18 19">
    <name type="scientific">Collichthys lucidus</name>
    <name type="common">Big head croaker</name>
    <name type="synonym">Sciaena lucida</name>
    <dbReference type="NCBI Taxonomy" id="240159"/>
    <lineage>
        <taxon>Eukaryota</taxon>
        <taxon>Metazoa</taxon>
        <taxon>Chordata</taxon>
        <taxon>Craniata</taxon>
        <taxon>Vertebrata</taxon>
        <taxon>Euteleostomi</taxon>
        <taxon>Actinopterygii</taxon>
        <taxon>Neopterygii</taxon>
        <taxon>Teleostei</taxon>
        <taxon>Neoteleostei</taxon>
        <taxon>Acanthomorphata</taxon>
        <taxon>Eupercaria</taxon>
        <taxon>Sciaenidae</taxon>
        <taxon>Collichthys</taxon>
    </lineage>
</organism>
<dbReference type="InterPro" id="IPR035976">
    <property type="entry name" value="Sushi/SCR/CCP_sf"/>
</dbReference>
<evidence type="ECO:0000256" key="13">
    <source>
        <dbReference type="ARBA" id="ARBA00033414"/>
    </source>
</evidence>
<dbReference type="Pfam" id="PF00084">
    <property type="entry name" value="Sushi"/>
    <property type="match status" value="1"/>
</dbReference>
<dbReference type="EMBL" id="CM014085">
    <property type="protein sequence ID" value="TKS75148.1"/>
    <property type="molecule type" value="Genomic_DNA"/>
</dbReference>
<dbReference type="InterPro" id="IPR015104">
    <property type="entry name" value="Sushi_2"/>
</dbReference>
<dbReference type="GO" id="GO:0008201">
    <property type="term" value="F:heparin binding"/>
    <property type="evidence" value="ECO:0007669"/>
    <property type="project" value="UniProtKB-KW"/>
</dbReference>
<evidence type="ECO:0000256" key="2">
    <source>
        <dbReference type="ARBA" id="ARBA00004328"/>
    </source>
</evidence>
<accession>A0A4U5ULA0</accession>
<evidence type="ECO:0000256" key="10">
    <source>
        <dbReference type="ARBA" id="ARBA00023157"/>
    </source>
</evidence>
<sequence>MTRFSLLVCLFALWMNMDVSLSQNDPLGCGIPPPLADGDAVESVRFTYSHGEMVKYACQGLYTMEGELYKTCENGEWTGEMRCLKPCVVSKEIMDGHNIAFRFTQRKKLYLRHNDDVQFRCKGQTRHDLVLSMRQRCVDGVMQLPDCF</sequence>
<evidence type="ECO:0000256" key="8">
    <source>
        <dbReference type="ARBA" id="ARBA00022729"/>
    </source>
</evidence>
<proteinExistence type="predicted"/>
<keyword evidence="9" id="KW-0677">Repeat</keyword>
<evidence type="ECO:0000256" key="9">
    <source>
        <dbReference type="ARBA" id="ARBA00022737"/>
    </source>
</evidence>
<comment type="caution">
    <text evidence="14">Lacks conserved residue(s) required for the propagation of feature annotation.</text>
</comment>
<dbReference type="PANTHER" id="PTHR45785">
    <property type="entry name" value="COMPLEMENT FACTOR H-RELATED"/>
    <property type="match status" value="1"/>
</dbReference>
<keyword evidence="19" id="KW-1185">Reference proteome</keyword>
<evidence type="ECO:0000313" key="19">
    <source>
        <dbReference type="Proteomes" id="UP000298787"/>
    </source>
</evidence>
<dbReference type="Proteomes" id="UP000298787">
    <property type="component" value="Chromosome 8"/>
</dbReference>
<dbReference type="STRING" id="240159.A0A4U5ULA0"/>
<protein>
    <recommendedName>
        <fullName evidence="4">Beta-2-glycoprotein 1</fullName>
    </recommendedName>
    <alternativeName>
        <fullName evidence="12">Apolipoprotein H</fullName>
    </alternativeName>
    <alternativeName>
        <fullName evidence="13">Beta-2-glycoprotein I</fullName>
    </alternativeName>
</protein>
<evidence type="ECO:0000313" key="17">
    <source>
        <dbReference type="EMBL" id="TKS75132.1"/>
    </source>
</evidence>
<dbReference type="InterPro" id="IPR051503">
    <property type="entry name" value="ComplSys_Reg/VirEntry_Med"/>
</dbReference>
<keyword evidence="10 14" id="KW-1015">Disulfide bond</keyword>
<evidence type="ECO:0000256" key="15">
    <source>
        <dbReference type="SAM" id="SignalP"/>
    </source>
</evidence>
<dbReference type="AlphaFoldDB" id="A0A4U5ULA0"/>
<comment type="function">
    <text evidence="1">Binds to various kinds of negatively charged substances such as heparin, phospholipids, and dextran sulfate. May prevent activation of the intrinsic blood coagulation cascade by binding to phospholipids on the surface of damaged cells.</text>
</comment>
<dbReference type="InterPro" id="IPR000436">
    <property type="entry name" value="Sushi_SCR_CCP_dom"/>
</dbReference>
<name>A0A4U5ULA0_COLLU</name>
<keyword evidence="8 15" id="KW-0732">Signal</keyword>
<comment type="subcellular location">
    <subcellularLocation>
        <location evidence="3">Secreted</location>
    </subcellularLocation>
    <subcellularLocation>
        <location evidence="2">Virion</location>
    </subcellularLocation>
</comment>
<evidence type="ECO:0000313" key="18">
    <source>
        <dbReference type="EMBL" id="TKS75148.1"/>
    </source>
</evidence>
<evidence type="ECO:0000256" key="7">
    <source>
        <dbReference type="ARBA" id="ARBA00022674"/>
    </source>
</evidence>
<evidence type="ECO:0000256" key="4">
    <source>
        <dbReference type="ARBA" id="ARBA00020104"/>
    </source>
</evidence>
<keyword evidence="6 14" id="KW-0768">Sushi</keyword>
<evidence type="ECO:0000259" key="16">
    <source>
        <dbReference type="PROSITE" id="PS50923"/>
    </source>
</evidence>
<dbReference type="Pfam" id="PF09014">
    <property type="entry name" value="Sushi_2"/>
    <property type="match status" value="1"/>
</dbReference>
<gene>
    <name evidence="17" type="ORF">D9C73_009215</name>
    <name evidence="18" type="ORF">D9C73_009231</name>
</gene>
<feature type="signal peptide" evidence="15">
    <location>
        <begin position="1"/>
        <end position="22"/>
    </location>
</feature>
<feature type="chain" id="PRO_5033835505" description="Beta-2-glycoprotein 1" evidence="15">
    <location>
        <begin position="23"/>
        <end position="148"/>
    </location>
</feature>
<dbReference type="Gene3D" id="2.10.70.10">
    <property type="entry name" value="Complement Module, domain 1"/>
    <property type="match status" value="2"/>
</dbReference>
<keyword evidence="11" id="KW-0325">Glycoprotein</keyword>
<keyword evidence="7" id="KW-0358">Heparin-binding</keyword>
<dbReference type="SUPFAM" id="SSF57535">
    <property type="entry name" value="Complement control module/SCR domain"/>
    <property type="match status" value="2"/>
</dbReference>
<keyword evidence="5" id="KW-0964">Secreted</keyword>
<dbReference type="GO" id="GO:0005576">
    <property type="term" value="C:extracellular region"/>
    <property type="evidence" value="ECO:0007669"/>
    <property type="project" value="UniProtKB-SubCell"/>
</dbReference>
<dbReference type="EMBL" id="CM014085">
    <property type="protein sequence ID" value="TKS75132.1"/>
    <property type="molecule type" value="Genomic_DNA"/>
</dbReference>
<evidence type="ECO:0000256" key="3">
    <source>
        <dbReference type="ARBA" id="ARBA00004613"/>
    </source>
</evidence>
<evidence type="ECO:0000256" key="11">
    <source>
        <dbReference type="ARBA" id="ARBA00023180"/>
    </source>
</evidence>
<dbReference type="SMART" id="SM00032">
    <property type="entry name" value="CCP"/>
    <property type="match status" value="1"/>
</dbReference>
<evidence type="ECO:0000256" key="14">
    <source>
        <dbReference type="PROSITE-ProRule" id="PRU00302"/>
    </source>
</evidence>
<dbReference type="PROSITE" id="PS50923">
    <property type="entry name" value="SUSHI"/>
    <property type="match status" value="1"/>
</dbReference>
<evidence type="ECO:0000256" key="6">
    <source>
        <dbReference type="ARBA" id="ARBA00022659"/>
    </source>
</evidence>
<dbReference type="CDD" id="cd00033">
    <property type="entry name" value="CCP"/>
    <property type="match status" value="1"/>
</dbReference>
<feature type="domain" description="Sushi" evidence="16">
    <location>
        <begin position="27"/>
        <end position="85"/>
    </location>
</feature>
<dbReference type="PANTHER" id="PTHR45785:SF2">
    <property type="entry name" value="COMPLEMENT FACTOR H-RELATED"/>
    <property type="match status" value="1"/>
</dbReference>
<evidence type="ECO:0000256" key="12">
    <source>
        <dbReference type="ARBA" id="ARBA00029855"/>
    </source>
</evidence>
<evidence type="ECO:0000256" key="5">
    <source>
        <dbReference type="ARBA" id="ARBA00022525"/>
    </source>
</evidence>
<evidence type="ECO:0000256" key="1">
    <source>
        <dbReference type="ARBA" id="ARBA00003651"/>
    </source>
</evidence>
<reference evidence="18 19" key="1">
    <citation type="submission" date="2019-01" db="EMBL/GenBank/DDBJ databases">
        <title>Genome Assembly of Collichthys lucidus.</title>
        <authorList>
            <person name="Cai M."/>
            <person name="Xiao S."/>
        </authorList>
    </citation>
    <scope>NUCLEOTIDE SEQUENCE [LARGE SCALE GENOMIC DNA]</scope>
    <source>
        <strain evidence="18">JT15FE1705JMU</strain>
        <tissue evidence="18">Muscle</tissue>
    </source>
</reference>
<feature type="disulfide bond" evidence="14">
    <location>
        <begin position="29"/>
        <end position="72"/>
    </location>
</feature>